<keyword evidence="4" id="KW-1185">Reference proteome</keyword>
<evidence type="ECO:0000256" key="1">
    <source>
        <dbReference type="SAM" id="Phobius"/>
    </source>
</evidence>
<sequence length="242" mass="26141">MTSRANYNSAQSFDNDDGIEEEVEQSSAKQVLALVDLAAWHLRRVRVFVPVFGVIFLAIGFMWLQSVREESSLKLQSDQLNILLDQPAPQPELLLQQADGWGTAYEVVLGSRVARPQDSDLIERVITAASDSGLIIVETGTTLDGEAILENESYTATPVLINAIGTLEGIESYLAMLETSEFAAFGIEASSIEEGLVGYQLTLRGLYYSLPENFGETEQEGDAVIAVTPVVPVDAVGNGAAK</sequence>
<accession>A0AAJ5ZGF8</accession>
<feature type="transmembrane region" description="Helical" evidence="1">
    <location>
        <begin position="47"/>
        <end position="64"/>
    </location>
</feature>
<reference evidence="4" key="3">
    <citation type="submission" date="2023-06" db="EMBL/GenBank/DDBJ databases">
        <title>Pangenomics reveal diversification of enzyme families and niche specialization in globally abundant SAR202 bacteria.</title>
        <authorList>
            <person name="Saw J.H.W."/>
        </authorList>
    </citation>
    <scope>NUCLEOTIDE SEQUENCE [LARGE SCALE GENOMIC DNA]</scope>
    <source>
        <strain evidence="4">JH1073</strain>
    </source>
</reference>
<keyword evidence="1" id="KW-1133">Transmembrane helix</keyword>
<evidence type="ECO:0000313" key="5">
    <source>
        <dbReference type="Proteomes" id="UP001321249"/>
    </source>
</evidence>
<dbReference type="AlphaFoldDB" id="A0AAJ5ZGF8"/>
<protein>
    <submittedName>
        <fullName evidence="3">Uncharacterized protein</fullName>
    </submittedName>
</protein>
<evidence type="ECO:0000313" key="4">
    <source>
        <dbReference type="Proteomes" id="UP001219901"/>
    </source>
</evidence>
<evidence type="ECO:0000313" key="2">
    <source>
        <dbReference type="EMBL" id="MDG0866391.1"/>
    </source>
</evidence>
<evidence type="ECO:0000313" key="3">
    <source>
        <dbReference type="EMBL" id="WFG38895.1"/>
    </source>
</evidence>
<dbReference type="RefSeq" id="WP_342822173.1">
    <property type="nucleotide sequence ID" value="NZ_CP046146.1"/>
</dbReference>
<name>A0AAJ5ZGF8_9CHLR</name>
<keyword evidence="1" id="KW-0472">Membrane</keyword>
<dbReference type="Proteomes" id="UP001321249">
    <property type="component" value="Unassembled WGS sequence"/>
</dbReference>
<gene>
    <name evidence="2" type="ORF">GKO46_04805</name>
    <name evidence="3" type="ORF">GKO48_04455</name>
</gene>
<organism evidence="3 4">
    <name type="scientific">Candidatus Lucifugimonas marina</name>
    <dbReference type="NCBI Taxonomy" id="3038979"/>
    <lineage>
        <taxon>Bacteria</taxon>
        <taxon>Bacillati</taxon>
        <taxon>Chloroflexota</taxon>
        <taxon>Dehalococcoidia</taxon>
        <taxon>SAR202 cluster</taxon>
        <taxon>Candidatus Lucifugimonadales</taxon>
        <taxon>Candidatus Lucifugimonadaceae</taxon>
        <taxon>Candidatus Lucifugimonas</taxon>
    </lineage>
</organism>
<dbReference type="Proteomes" id="UP001219901">
    <property type="component" value="Chromosome"/>
</dbReference>
<proteinExistence type="predicted"/>
<dbReference type="EMBL" id="WMBE01000001">
    <property type="protein sequence ID" value="MDG0866391.1"/>
    <property type="molecule type" value="Genomic_DNA"/>
</dbReference>
<reference evidence="3" key="2">
    <citation type="journal article" date="2023" name="Nat. Commun.">
        <title>Cultivation of marine bacteria of the SAR202 clade.</title>
        <authorList>
            <person name="Lim Y."/>
            <person name="Seo J.H."/>
            <person name="Giovannoni S.J."/>
            <person name="Kang I."/>
            <person name="Cho J.C."/>
        </authorList>
    </citation>
    <scope>NUCLEOTIDE SEQUENCE</scope>
    <source>
        <strain evidence="3">JH1073</strain>
    </source>
</reference>
<dbReference type="EMBL" id="CP046147">
    <property type="protein sequence ID" value="WFG38895.1"/>
    <property type="molecule type" value="Genomic_DNA"/>
</dbReference>
<keyword evidence="1" id="KW-0812">Transmembrane</keyword>
<reference evidence="4 5" key="1">
    <citation type="submission" date="2019-11" db="EMBL/GenBank/DDBJ databases">
        <authorList>
            <person name="Cho J.-C."/>
        </authorList>
    </citation>
    <scope>NUCLEOTIDE SEQUENCE [LARGE SCALE GENOMIC DNA]</scope>
    <source>
        <strain evidence="3 4">JH1073</strain>
        <strain evidence="2 5">JH702</strain>
    </source>
</reference>